<reference evidence="2" key="1">
    <citation type="journal article" date="2022" name="Mol. Ecol. Resour.">
        <title>The genomes of chicory, endive, great burdock and yacon provide insights into Asteraceae palaeo-polyploidization history and plant inulin production.</title>
        <authorList>
            <person name="Fan W."/>
            <person name="Wang S."/>
            <person name="Wang H."/>
            <person name="Wang A."/>
            <person name="Jiang F."/>
            <person name="Liu H."/>
            <person name="Zhao H."/>
            <person name="Xu D."/>
            <person name="Zhang Y."/>
        </authorList>
    </citation>
    <scope>NUCLEOTIDE SEQUENCE [LARGE SCALE GENOMIC DNA]</scope>
    <source>
        <strain evidence="2">cv. Yunnan</strain>
    </source>
</reference>
<keyword evidence="2" id="KW-1185">Reference proteome</keyword>
<evidence type="ECO:0000313" key="1">
    <source>
        <dbReference type="EMBL" id="KAI3816990.1"/>
    </source>
</evidence>
<dbReference type="EMBL" id="CM042021">
    <property type="protein sequence ID" value="KAI3816990.1"/>
    <property type="molecule type" value="Genomic_DNA"/>
</dbReference>
<reference evidence="1 2" key="2">
    <citation type="journal article" date="2022" name="Mol. Ecol. Resour.">
        <title>The genomes of chicory, endive, great burdock and yacon provide insights into Asteraceae paleo-polyploidization history and plant inulin production.</title>
        <authorList>
            <person name="Fan W."/>
            <person name="Wang S."/>
            <person name="Wang H."/>
            <person name="Wang A."/>
            <person name="Jiang F."/>
            <person name="Liu H."/>
            <person name="Zhao H."/>
            <person name="Xu D."/>
            <person name="Zhang Y."/>
        </authorList>
    </citation>
    <scope>NUCLEOTIDE SEQUENCE [LARGE SCALE GENOMIC DNA]</scope>
    <source>
        <strain evidence="2">cv. Yunnan</strain>
        <tissue evidence="1">Leaves</tissue>
    </source>
</reference>
<protein>
    <submittedName>
        <fullName evidence="1">Uncharacterized protein</fullName>
    </submittedName>
</protein>
<sequence length="294" mass="33231">MVDLYVLDLSKNGLTGKIPKCLWNMSLYVMLLSSNRLSGAIPSPLGPNLSLRWLLLNNNNFNGELPGAFRYFRLLTVFDIGENKISGNIPKWIGKKFTSLIALRLHKNNFTGRIPHSLCKCSDLQILDLAHNNLTGSIPHCFGELNGMKKKSFYTFDSRFSGYGNMTQVIKGVALEYTKTLQTNSKGNQLQTLTDPLMYADNPYLCGAPLPKECSPHENTSKNKDENTNEPNKVWFYLDIACGFATGFWGIIGVLLFKKEWRHKLFMFCEVAMDKIYVVVAVRVLKMKRGREAA</sequence>
<name>A0ACB9J9N4_9ASTR</name>
<organism evidence="1 2">
    <name type="scientific">Smallanthus sonchifolius</name>
    <dbReference type="NCBI Taxonomy" id="185202"/>
    <lineage>
        <taxon>Eukaryota</taxon>
        <taxon>Viridiplantae</taxon>
        <taxon>Streptophyta</taxon>
        <taxon>Embryophyta</taxon>
        <taxon>Tracheophyta</taxon>
        <taxon>Spermatophyta</taxon>
        <taxon>Magnoliopsida</taxon>
        <taxon>eudicotyledons</taxon>
        <taxon>Gunneridae</taxon>
        <taxon>Pentapetalae</taxon>
        <taxon>asterids</taxon>
        <taxon>campanulids</taxon>
        <taxon>Asterales</taxon>
        <taxon>Asteraceae</taxon>
        <taxon>Asteroideae</taxon>
        <taxon>Heliantheae alliance</taxon>
        <taxon>Millerieae</taxon>
        <taxon>Smallanthus</taxon>
    </lineage>
</organism>
<accession>A0ACB9J9N4</accession>
<gene>
    <name evidence="1" type="ORF">L1987_10776</name>
</gene>
<dbReference type="Proteomes" id="UP001056120">
    <property type="component" value="Linkage Group LG04"/>
</dbReference>
<evidence type="ECO:0000313" key="2">
    <source>
        <dbReference type="Proteomes" id="UP001056120"/>
    </source>
</evidence>
<proteinExistence type="predicted"/>
<comment type="caution">
    <text evidence="1">The sequence shown here is derived from an EMBL/GenBank/DDBJ whole genome shotgun (WGS) entry which is preliminary data.</text>
</comment>